<reference evidence="2" key="1">
    <citation type="journal article" date="2023" name="G3 (Bethesda)">
        <title>A reference genome for the long-term kleptoplast-retaining sea slug Elysia crispata morphotype clarki.</title>
        <authorList>
            <person name="Eastman K.E."/>
            <person name="Pendleton A.L."/>
            <person name="Shaikh M.A."/>
            <person name="Suttiyut T."/>
            <person name="Ogas R."/>
            <person name="Tomko P."/>
            <person name="Gavelis G."/>
            <person name="Widhalm J.R."/>
            <person name="Wisecaver J.H."/>
        </authorList>
    </citation>
    <scope>NUCLEOTIDE SEQUENCE</scope>
    <source>
        <strain evidence="2">ECLA1</strain>
    </source>
</reference>
<protein>
    <submittedName>
        <fullName evidence="2">Uncharacterized protein</fullName>
    </submittedName>
</protein>
<evidence type="ECO:0000313" key="2">
    <source>
        <dbReference type="EMBL" id="KAK3725655.1"/>
    </source>
</evidence>
<dbReference type="AlphaFoldDB" id="A0AAE0XY41"/>
<name>A0AAE0XY41_9GAST</name>
<feature type="region of interest" description="Disordered" evidence="1">
    <location>
        <begin position="73"/>
        <end position="98"/>
    </location>
</feature>
<evidence type="ECO:0000256" key="1">
    <source>
        <dbReference type="SAM" id="MobiDB-lite"/>
    </source>
</evidence>
<organism evidence="2 3">
    <name type="scientific">Elysia crispata</name>
    <name type="common">lettuce slug</name>
    <dbReference type="NCBI Taxonomy" id="231223"/>
    <lineage>
        <taxon>Eukaryota</taxon>
        <taxon>Metazoa</taxon>
        <taxon>Spiralia</taxon>
        <taxon>Lophotrochozoa</taxon>
        <taxon>Mollusca</taxon>
        <taxon>Gastropoda</taxon>
        <taxon>Heterobranchia</taxon>
        <taxon>Euthyneura</taxon>
        <taxon>Panpulmonata</taxon>
        <taxon>Sacoglossa</taxon>
        <taxon>Placobranchoidea</taxon>
        <taxon>Plakobranchidae</taxon>
        <taxon>Elysia</taxon>
    </lineage>
</organism>
<gene>
    <name evidence="2" type="ORF">RRG08_043072</name>
</gene>
<proteinExistence type="predicted"/>
<dbReference type="Proteomes" id="UP001283361">
    <property type="component" value="Unassembled WGS sequence"/>
</dbReference>
<keyword evidence="3" id="KW-1185">Reference proteome</keyword>
<sequence length="223" mass="24364">MQRLPYPATSVRLYHAVRTGLDRAKLKYNTCSFYKVIEQNGPRTFYFKSHFEEPPEPRASTAKTNGPLALGENKMKDNGPGPIPTCQSSRLSGPVKSRHLETNGDTRVLGHSQKNSTVPVTRPGARRKLKRGIPDGLLTGRDRRARQAGAIRNEGTEKNKIAVLLCHFDARSSAEGARSRGSTTQNEFAKEAALTADIYLVVSLLASPGALILARSSPPADRD</sequence>
<dbReference type="EMBL" id="JAWDGP010007329">
    <property type="protein sequence ID" value="KAK3725655.1"/>
    <property type="molecule type" value="Genomic_DNA"/>
</dbReference>
<comment type="caution">
    <text evidence="2">The sequence shown here is derived from an EMBL/GenBank/DDBJ whole genome shotgun (WGS) entry which is preliminary data.</text>
</comment>
<accession>A0AAE0XY41</accession>
<evidence type="ECO:0000313" key="3">
    <source>
        <dbReference type="Proteomes" id="UP001283361"/>
    </source>
</evidence>